<evidence type="ECO:0000313" key="4">
    <source>
        <dbReference type="EMBL" id="MFD1799207.1"/>
    </source>
</evidence>
<proteinExistence type="predicted"/>
<evidence type="ECO:0000256" key="1">
    <source>
        <dbReference type="ARBA" id="ARBA00023125"/>
    </source>
</evidence>
<organism evidence="4 5">
    <name type="scientific">Carnobacterium antarcticum</name>
    <dbReference type="NCBI Taxonomy" id="2126436"/>
    <lineage>
        <taxon>Bacteria</taxon>
        <taxon>Bacillati</taxon>
        <taxon>Bacillota</taxon>
        <taxon>Bacilli</taxon>
        <taxon>Lactobacillales</taxon>
        <taxon>Carnobacteriaceae</taxon>
        <taxon>Carnobacterium</taxon>
    </lineage>
</organism>
<dbReference type="InterPro" id="IPR039532">
    <property type="entry name" value="TetR_C_Firmicutes"/>
</dbReference>
<gene>
    <name evidence="4" type="ORF">ACFSBK_04940</name>
</gene>
<comment type="caution">
    <text evidence="4">The sequence shown here is derived from an EMBL/GenBank/DDBJ whole genome shotgun (WGS) entry which is preliminary data.</text>
</comment>
<accession>A0ABW4NQP4</accession>
<dbReference type="InterPro" id="IPR050624">
    <property type="entry name" value="HTH-type_Tx_Regulator"/>
</dbReference>
<reference evidence="5" key="1">
    <citation type="journal article" date="2019" name="Int. J. Syst. Evol. Microbiol.">
        <title>The Global Catalogue of Microorganisms (GCM) 10K type strain sequencing project: providing services to taxonomists for standard genome sequencing and annotation.</title>
        <authorList>
            <consortium name="The Broad Institute Genomics Platform"/>
            <consortium name="The Broad Institute Genome Sequencing Center for Infectious Disease"/>
            <person name="Wu L."/>
            <person name="Ma J."/>
        </authorList>
    </citation>
    <scope>NUCLEOTIDE SEQUENCE [LARGE SCALE GENOMIC DNA]</scope>
    <source>
        <strain evidence="5">KCTC 42143</strain>
    </source>
</reference>
<dbReference type="Pfam" id="PF00440">
    <property type="entry name" value="TetR_N"/>
    <property type="match status" value="1"/>
</dbReference>
<feature type="DNA-binding region" description="H-T-H motif" evidence="2">
    <location>
        <begin position="39"/>
        <end position="58"/>
    </location>
</feature>
<dbReference type="PANTHER" id="PTHR43479">
    <property type="entry name" value="ACREF/ENVCD OPERON REPRESSOR-RELATED"/>
    <property type="match status" value="1"/>
</dbReference>
<feature type="domain" description="HTH tetR-type" evidence="3">
    <location>
        <begin position="16"/>
        <end position="76"/>
    </location>
</feature>
<dbReference type="PANTHER" id="PTHR43479:SF7">
    <property type="entry name" value="TETR-FAMILY TRANSCRIPTIONAL REGULATOR"/>
    <property type="match status" value="1"/>
</dbReference>
<sequence>MELERSTDKRILKSKKAISDAFIALLKETEKDEGFKKITITDIVRKADVNRGTFYKHFYFKEDILKETQADILSEFSLMLTENYQGVRFSSLKDTPLNDSIFKFILENKDFFHLAFQSIGFSNLQMDFTKCIEDVLTNQFFLHAAPSHISKSLFCTYIAHGLYGVLVNWDNNDYQEPTLYMAQQITSILIFGHTDLDFSIEDHGSSTIEIIV</sequence>
<dbReference type="SUPFAM" id="SSF46689">
    <property type="entry name" value="Homeodomain-like"/>
    <property type="match status" value="1"/>
</dbReference>
<dbReference type="EMBL" id="JBHUFF010000009">
    <property type="protein sequence ID" value="MFD1799207.1"/>
    <property type="molecule type" value="Genomic_DNA"/>
</dbReference>
<evidence type="ECO:0000313" key="5">
    <source>
        <dbReference type="Proteomes" id="UP001597285"/>
    </source>
</evidence>
<keyword evidence="1 2" id="KW-0238">DNA-binding</keyword>
<dbReference type="PROSITE" id="PS50977">
    <property type="entry name" value="HTH_TETR_2"/>
    <property type="match status" value="1"/>
</dbReference>
<evidence type="ECO:0000256" key="2">
    <source>
        <dbReference type="PROSITE-ProRule" id="PRU00335"/>
    </source>
</evidence>
<keyword evidence="5" id="KW-1185">Reference proteome</keyword>
<evidence type="ECO:0000259" key="3">
    <source>
        <dbReference type="PROSITE" id="PS50977"/>
    </source>
</evidence>
<dbReference type="InterPro" id="IPR001647">
    <property type="entry name" value="HTH_TetR"/>
</dbReference>
<protein>
    <submittedName>
        <fullName evidence="4">TetR/AcrR family transcriptional regulator</fullName>
    </submittedName>
</protein>
<dbReference type="Gene3D" id="1.10.357.10">
    <property type="entry name" value="Tetracycline Repressor, domain 2"/>
    <property type="match status" value="1"/>
</dbReference>
<dbReference type="RefSeq" id="WP_058918897.1">
    <property type="nucleotide sequence ID" value="NZ_JBHSQC010000004.1"/>
</dbReference>
<dbReference type="InterPro" id="IPR009057">
    <property type="entry name" value="Homeodomain-like_sf"/>
</dbReference>
<dbReference type="Proteomes" id="UP001597285">
    <property type="component" value="Unassembled WGS sequence"/>
</dbReference>
<dbReference type="Pfam" id="PF14278">
    <property type="entry name" value="TetR_C_8"/>
    <property type="match status" value="1"/>
</dbReference>
<name>A0ABW4NQP4_9LACT</name>